<reference evidence="2 3" key="1">
    <citation type="submission" date="2018-08" db="EMBL/GenBank/DDBJ databases">
        <title>Draft genome sequence of Rhodobacter sphaeroides FY.</title>
        <authorList>
            <person name="Rayyan A."/>
            <person name="Meyer T.E."/>
            <person name="Kyndt J.A."/>
        </authorList>
    </citation>
    <scope>NUCLEOTIDE SEQUENCE [LARGE SCALE GENOMIC DNA]</scope>
    <source>
        <strain evidence="2 3">FY</strain>
    </source>
</reference>
<organism evidence="2 3">
    <name type="scientific">Cereibacter sphaeroides</name>
    <name type="common">Rhodobacter sphaeroides</name>
    <dbReference type="NCBI Taxonomy" id="1063"/>
    <lineage>
        <taxon>Bacteria</taxon>
        <taxon>Pseudomonadati</taxon>
        <taxon>Pseudomonadota</taxon>
        <taxon>Alphaproteobacteria</taxon>
        <taxon>Rhodobacterales</taxon>
        <taxon>Paracoccaceae</taxon>
        <taxon>Cereibacter</taxon>
    </lineage>
</organism>
<gene>
    <name evidence="2" type="ORF">D1114_12280</name>
</gene>
<feature type="region of interest" description="Disordered" evidence="1">
    <location>
        <begin position="1"/>
        <end position="63"/>
    </location>
</feature>
<protein>
    <submittedName>
        <fullName evidence="2">Uncharacterized protein</fullName>
    </submittedName>
</protein>
<proteinExistence type="predicted"/>
<feature type="region of interest" description="Disordered" evidence="1">
    <location>
        <begin position="149"/>
        <end position="188"/>
    </location>
</feature>
<dbReference type="AlphaFoldDB" id="A0AAX1UKD3"/>
<feature type="compositionally biased region" description="Low complexity" evidence="1">
    <location>
        <begin position="16"/>
        <end position="32"/>
    </location>
</feature>
<dbReference type="EMBL" id="QWGP01000012">
    <property type="protein sequence ID" value="RHZ94551.1"/>
    <property type="molecule type" value="Genomic_DNA"/>
</dbReference>
<evidence type="ECO:0000313" key="3">
    <source>
        <dbReference type="Proteomes" id="UP000266305"/>
    </source>
</evidence>
<evidence type="ECO:0000313" key="2">
    <source>
        <dbReference type="EMBL" id="RHZ94551.1"/>
    </source>
</evidence>
<comment type="caution">
    <text evidence="2">The sequence shown here is derived from an EMBL/GenBank/DDBJ whole genome shotgun (WGS) entry which is preliminary data.</text>
</comment>
<accession>A0AAX1UKD3</accession>
<dbReference type="Proteomes" id="UP000266305">
    <property type="component" value="Unassembled WGS sequence"/>
</dbReference>
<feature type="compositionally biased region" description="Low complexity" evidence="1">
    <location>
        <begin position="49"/>
        <end position="60"/>
    </location>
</feature>
<evidence type="ECO:0000256" key="1">
    <source>
        <dbReference type="SAM" id="MobiDB-lite"/>
    </source>
</evidence>
<feature type="compositionally biased region" description="Basic and acidic residues" evidence="1">
    <location>
        <begin position="156"/>
        <end position="171"/>
    </location>
</feature>
<name>A0AAX1UKD3_CERSP</name>
<sequence length="188" mass="19787">MGPCPAIRGGTTNPNSSIRPRPAFPASSASRALHPPQRPALERPLGLCRSASGRRTSGRGTFDGMAASFAQARLSREKHRTPDCRSATADWSPVRSLPVISAVDGRPAEGVPAEACQGPRGSAKKSILRSPHLTSIKDCPALTYQIGRDGLPQSKAADHGDGRAGRAERARGSCPGAPLHAPWKEFGR</sequence>